<protein>
    <recommendedName>
        <fullName evidence="2">Antitoxin</fullName>
    </recommendedName>
</protein>
<dbReference type="PANTHER" id="PTHR35377:SF8">
    <property type="entry name" value="ANTITOXIN VAPB22"/>
    <property type="match status" value="1"/>
</dbReference>
<gene>
    <name evidence="3" type="ORF">GCM10009710_08250</name>
</gene>
<dbReference type="NCBIfam" id="TIGR01552">
    <property type="entry name" value="phd_fam"/>
    <property type="match status" value="1"/>
</dbReference>
<dbReference type="PANTHER" id="PTHR35377">
    <property type="entry name" value="ANTITOXIN VAPB49-RELATED-RELATED"/>
    <property type="match status" value="1"/>
</dbReference>
<comment type="function">
    <text evidence="2">Antitoxin component of a type II toxin-antitoxin (TA) system.</text>
</comment>
<evidence type="ECO:0000313" key="3">
    <source>
        <dbReference type="EMBL" id="GAA1730016.1"/>
    </source>
</evidence>
<organism evidence="3 4">
    <name type="scientific">Aeromicrobium alkaliterrae</name>
    <dbReference type="NCBI Taxonomy" id="302168"/>
    <lineage>
        <taxon>Bacteria</taxon>
        <taxon>Bacillati</taxon>
        <taxon>Actinomycetota</taxon>
        <taxon>Actinomycetes</taxon>
        <taxon>Propionibacteriales</taxon>
        <taxon>Nocardioidaceae</taxon>
        <taxon>Aeromicrobium</taxon>
    </lineage>
</organism>
<name>A0ABN2JK47_9ACTN</name>
<dbReference type="EMBL" id="BAAAME010000002">
    <property type="protein sequence ID" value="GAA1730016.1"/>
    <property type="molecule type" value="Genomic_DNA"/>
</dbReference>
<accession>A0ABN2JK47</accession>
<reference evidence="3 4" key="1">
    <citation type="journal article" date="2019" name="Int. J. Syst. Evol. Microbiol.">
        <title>The Global Catalogue of Microorganisms (GCM) 10K type strain sequencing project: providing services to taxonomists for standard genome sequencing and annotation.</title>
        <authorList>
            <consortium name="The Broad Institute Genomics Platform"/>
            <consortium name="The Broad Institute Genome Sequencing Center for Infectious Disease"/>
            <person name="Wu L."/>
            <person name="Ma J."/>
        </authorList>
    </citation>
    <scope>NUCLEOTIDE SEQUENCE [LARGE SCALE GENOMIC DNA]</scope>
    <source>
        <strain evidence="3 4">JCM 13518</strain>
    </source>
</reference>
<evidence type="ECO:0000256" key="1">
    <source>
        <dbReference type="ARBA" id="ARBA00009981"/>
    </source>
</evidence>
<dbReference type="InterPro" id="IPR036165">
    <property type="entry name" value="YefM-like_sf"/>
</dbReference>
<evidence type="ECO:0000256" key="2">
    <source>
        <dbReference type="RuleBase" id="RU362080"/>
    </source>
</evidence>
<dbReference type="Proteomes" id="UP001501057">
    <property type="component" value="Unassembled WGS sequence"/>
</dbReference>
<proteinExistence type="inferred from homology"/>
<comment type="similarity">
    <text evidence="1 2">Belongs to the phD/YefM antitoxin family.</text>
</comment>
<dbReference type="RefSeq" id="WP_344198033.1">
    <property type="nucleotide sequence ID" value="NZ_BAAAME010000002.1"/>
</dbReference>
<dbReference type="Gene3D" id="3.40.1620.10">
    <property type="entry name" value="YefM-like domain"/>
    <property type="match status" value="1"/>
</dbReference>
<dbReference type="Pfam" id="PF02604">
    <property type="entry name" value="PhdYeFM_antitox"/>
    <property type="match status" value="1"/>
</dbReference>
<comment type="caution">
    <text evidence="3">The sequence shown here is derived from an EMBL/GenBank/DDBJ whole genome shotgun (WGS) entry which is preliminary data.</text>
</comment>
<keyword evidence="4" id="KW-1185">Reference proteome</keyword>
<sequence>MTTTVGAYEAKTHLSKLLAAVEQGETVVITRHGKEIAHLTPPPRRALTPAEAVEALRELSKGITLGPDVTIKELIEEGRRW</sequence>
<dbReference type="InterPro" id="IPR051416">
    <property type="entry name" value="phD-YefM_TA_antitoxins"/>
</dbReference>
<dbReference type="SUPFAM" id="SSF143120">
    <property type="entry name" value="YefM-like"/>
    <property type="match status" value="1"/>
</dbReference>
<dbReference type="InterPro" id="IPR006442">
    <property type="entry name" value="Antitoxin_Phd/YefM"/>
</dbReference>
<evidence type="ECO:0000313" key="4">
    <source>
        <dbReference type="Proteomes" id="UP001501057"/>
    </source>
</evidence>